<feature type="domain" description="Flagellin N-terminal" evidence="5">
    <location>
        <begin position="5"/>
        <end position="140"/>
    </location>
</feature>
<dbReference type="SUPFAM" id="SSF64518">
    <property type="entry name" value="Phase 1 flagellin"/>
    <property type="match status" value="1"/>
</dbReference>
<evidence type="ECO:0000259" key="6">
    <source>
        <dbReference type="Pfam" id="PF00700"/>
    </source>
</evidence>
<dbReference type="PANTHER" id="PTHR42792">
    <property type="entry name" value="FLAGELLIN"/>
    <property type="match status" value="1"/>
</dbReference>
<dbReference type="RefSeq" id="WP_345333709.1">
    <property type="nucleotide sequence ID" value="NZ_BAABJZ010000009.1"/>
</dbReference>
<protein>
    <recommendedName>
        <fullName evidence="4">Flagellin</fullName>
    </recommendedName>
</protein>
<dbReference type="Gene3D" id="6.10.10.10">
    <property type="entry name" value="Flagellar export chaperone, C-terminal domain"/>
    <property type="match status" value="1"/>
</dbReference>
<evidence type="ECO:0000313" key="7">
    <source>
        <dbReference type="EMBL" id="GAA4877324.1"/>
    </source>
</evidence>
<reference evidence="8" key="1">
    <citation type="journal article" date="2019" name="Int. J. Syst. Evol. Microbiol.">
        <title>The Global Catalogue of Microorganisms (GCM) 10K type strain sequencing project: providing services to taxonomists for standard genome sequencing and annotation.</title>
        <authorList>
            <consortium name="The Broad Institute Genomics Platform"/>
            <consortium name="The Broad Institute Genome Sequencing Center for Infectious Disease"/>
            <person name="Wu L."/>
            <person name="Ma J."/>
        </authorList>
    </citation>
    <scope>NUCLEOTIDE SEQUENCE [LARGE SCALE GENOMIC DNA]</scope>
    <source>
        <strain evidence="8">JCM 18401</strain>
    </source>
</reference>
<comment type="caution">
    <text evidence="7">The sequence shown here is derived from an EMBL/GenBank/DDBJ whole genome shotgun (WGS) entry which is preliminary data.</text>
</comment>
<dbReference type="InterPro" id="IPR046358">
    <property type="entry name" value="Flagellin_C"/>
</dbReference>
<evidence type="ECO:0000256" key="4">
    <source>
        <dbReference type="RuleBase" id="RU362073"/>
    </source>
</evidence>
<evidence type="ECO:0000259" key="5">
    <source>
        <dbReference type="Pfam" id="PF00669"/>
    </source>
</evidence>
<keyword evidence="7" id="KW-0282">Flagellum</keyword>
<dbReference type="Pfam" id="PF00700">
    <property type="entry name" value="Flagellin_C"/>
    <property type="match status" value="1"/>
</dbReference>
<name>A0ABP9EP22_9GAMM</name>
<keyword evidence="7" id="KW-0966">Cell projection</keyword>
<dbReference type="Gene3D" id="6.10.280.190">
    <property type="match status" value="1"/>
</dbReference>
<sequence length="386" mass="40270">MAVTVNTNVTSMSAQRNLNSSNTGLQTNMERLSSGLRINSAKDDAAGLQISNRLTSQVRGLDVAMRNANDGISIAQTAEGAMQESTNIMQRMRDLSLQSANGSNSQEDRDSIQKEMSALQDELTRISDTTSFGGQNLLNGDFGSRDFQVGSNANETISISLGDISAESLDANVVSGSLGKIGDIAGESLTLTVTDADGVAGDPITLNLSAVEITEDDGADGKPSAEEATEAAMAIISEELKGTGFNVSVDDDGEFQLTGIIADGASIVANDGTADIDAISAGEMSVSEIDVTDEAGAQLAIGIIDNAISQIDDQRADLGAVQNRLNHTINNLGNIQVNVSDARSRIQDVDFAKETAELTKNQVLQQSGSAMLAQANQIPQLALSLL</sequence>
<keyword evidence="8" id="KW-1185">Reference proteome</keyword>
<keyword evidence="7" id="KW-0969">Cilium</keyword>
<dbReference type="InterPro" id="IPR001492">
    <property type="entry name" value="Flagellin"/>
</dbReference>
<dbReference type="PANTHER" id="PTHR42792:SF2">
    <property type="entry name" value="FLAGELLIN"/>
    <property type="match status" value="1"/>
</dbReference>
<proteinExistence type="inferred from homology"/>
<dbReference type="PRINTS" id="PR00207">
    <property type="entry name" value="FLAGELLIN"/>
</dbReference>
<evidence type="ECO:0000256" key="3">
    <source>
        <dbReference type="ARBA" id="ARBA00023143"/>
    </source>
</evidence>
<evidence type="ECO:0000256" key="2">
    <source>
        <dbReference type="ARBA" id="ARBA00022525"/>
    </source>
</evidence>
<organism evidence="7 8">
    <name type="scientific">Ferrimonas pelagia</name>
    <dbReference type="NCBI Taxonomy" id="1177826"/>
    <lineage>
        <taxon>Bacteria</taxon>
        <taxon>Pseudomonadati</taxon>
        <taxon>Pseudomonadota</taxon>
        <taxon>Gammaproteobacteria</taxon>
        <taxon>Alteromonadales</taxon>
        <taxon>Ferrimonadaceae</taxon>
        <taxon>Ferrimonas</taxon>
    </lineage>
</organism>
<dbReference type="Proteomes" id="UP001499988">
    <property type="component" value="Unassembled WGS sequence"/>
</dbReference>
<dbReference type="EMBL" id="BAABJZ010000009">
    <property type="protein sequence ID" value="GAA4877324.1"/>
    <property type="molecule type" value="Genomic_DNA"/>
</dbReference>
<keyword evidence="3 4" id="KW-0975">Bacterial flagellum</keyword>
<feature type="domain" description="Flagellin C-terminal" evidence="6">
    <location>
        <begin position="301"/>
        <end position="386"/>
    </location>
</feature>
<dbReference type="Gene3D" id="1.20.1330.10">
    <property type="entry name" value="f41 fragment of flagellin, N-terminal domain"/>
    <property type="match status" value="1"/>
</dbReference>
<accession>A0ABP9EP22</accession>
<dbReference type="Gene3D" id="2.60.40.4390">
    <property type="match status" value="1"/>
</dbReference>
<evidence type="ECO:0000256" key="1">
    <source>
        <dbReference type="ARBA" id="ARBA00005709"/>
    </source>
</evidence>
<keyword evidence="2 4" id="KW-0964">Secreted</keyword>
<comment type="function">
    <text evidence="4">Flagellin is the subunit protein which polymerizes to form the filaments of bacterial flagella.</text>
</comment>
<comment type="similarity">
    <text evidence="1 4">Belongs to the bacterial flagellin family.</text>
</comment>
<dbReference type="InterPro" id="IPR042187">
    <property type="entry name" value="Flagellin_C_sub2"/>
</dbReference>
<evidence type="ECO:0000313" key="8">
    <source>
        <dbReference type="Proteomes" id="UP001499988"/>
    </source>
</evidence>
<gene>
    <name evidence="7" type="ORF">GCM10023333_08260</name>
</gene>
<dbReference type="Pfam" id="PF00669">
    <property type="entry name" value="Flagellin_N"/>
    <property type="match status" value="1"/>
</dbReference>
<dbReference type="InterPro" id="IPR001029">
    <property type="entry name" value="Flagellin_N"/>
</dbReference>
<comment type="subcellular location">
    <subcellularLocation>
        <location evidence="4">Secreted</location>
    </subcellularLocation>
    <subcellularLocation>
        <location evidence="4">Bacterial flagellum</location>
    </subcellularLocation>
</comment>